<feature type="domain" description="SPT2 homolog N-terminal" evidence="5">
    <location>
        <begin position="86"/>
        <end position="146"/>
    </location>
</feature>
<evidence type="ECO:0000256" key="3">
    <source>
        <dbReference type="SAM" id="MobiDB-lite"/>
    </source>
</evidence>
<keyword evidence="2" id="KW-0175">Coiled coil</keyword>
<feature type="chain" id="PRO_5043137250" evidence="4">
    <location>
        <begin position="16"/>
        <end position="570"/>
    </location>
</feature>
<dbReference type="WBParaSite" id="nOo.2.0.1.t01981-RA">
    <property type="protein sequence ID" value="nOo.2.0.1.t01981-RA"/>
    <property type="gene ID" value="nOo.2.0.1.g01981"/>
</dbReference>
<evidence type="ECO:0000256" key="2">
    <source>
        <dbReference type="ARBA" id="ARBA00023054"/>
    </source>
</evidence>
<feature type="compositionally biased region" description="Basic and acidic residues" evidence="3">
    <location>
        <begin position="422"/>
        <end position="444"/>
    </location>
</feature>
<dbReference type="InterPro" id="IPR054552">
    <property type="entry name" value="SPT2_N"/>
</dbReference>
<keyword evidence="7" id="KW-1185">Reference proteome</keyword>
<feature type="region of interest" description="Disordered" evidence="3">
    <location>
        <begin position="228"/>
        <end position="249"/>
    </location>
</feature>
<dbReference type="OrthoDB" id="5871802at2759"/>
<dbReference type="Pfam" id="PF22878">
    <property type="entry name" value="SPT2_N"/>
    <property type="match status" value="1"/>
</dbReference>
<feature type="region of interest" description="Disordered" evidence="3">
    <location>
        <begin position="401"/>
        <end position="444"/>
    </location>
</feature>
<feature type="compositionally biased region" description="Basic and acidic residues" evidence="3">
    <location>
        <begin position="306"/>
        <end position="329"/>
    </location>
</feature>
<dbReference type="Proteomes" id="UP000271087">
    <property type="component" value="Unassembled WGS sequence"/>
</dbReference>
<reference evidence="6 7" key="2">
    <citation type="submission" date="2018-08" db="EMBL/GenBank/DDBJ databases">
        <authorList>
            <person name="Laetsch R D."/>
            <person name="Stevens L."/>
            <person name="Kumar S."/>
            <person name="Blaxter L. M."/>
        </authorList>
    </citation>
    <scope>NUCLEOTIDE SEQUENCE [LARGE SCALE GENOMIC DNA]</scope>
</reference>
<gene>
    <name evidence="6" type="ORF">NOO_LOCUS1981</name>
</gene>
<evidence type="ECO:0000313" key="6">
    <source>
        <dbReference type="EMBL" id="VDK65318.1"/>
    </source>
</evidence>
<dbReference type="InterPro" id="IPR013256">
    <property type="entry name" value="Chromatin_SPT2"/>
</dbReference>
<reference evidence="8" key="1">
    <citation type="submission" date="2016-06" db="UniProtKB">
        <authorList>
            <consortium name="WormBaseParasite"/>
        </authorList>
    </citation>
    <scope>IDENTIFICATION</scope>
</reference>
<dbReference type="AlphaFoldDB" id="A0A182E1Y9"/>
<protein>
    <submittedName>
        <fullName evidence="8">Protein SPT2 homolog</fullName>
    </submittedName>
</protein>
<comment type="similarity">
    <text evidence="1">Belongs to the SPT2 family.</text>
</comment>
<feature type="compositionally biased region" description="Pro residues" evidence="3">
    <location>
        <begin position="285"/>
        <end position="295"/>
    </location>
</feature>
<sequence>MLLLWQFGVVGSVVCGFVFSEGSPAPGFMDLFNDILKQASSNTKNASKEIKKIDEARQKIEKSTNVRLAMGRKQSKIVKPPPDKPKFVIPKKKTKEQSAVDKSSIALFLKKKEEEKWKALSEKKKQKEELIKLRLQSYGGKANKKLAKQFGSTPIELQQKFGNNREHEEHLKKQQIREEEEADLLNSELRGGVVKALERKKVVEKIAGAKSFRNGPYRVAINKKNSLRHLMKEDSPGPSTSCISESKSRKIDTKVVIKRRLPPAESNFFSLMKKAEAIQSGKASPSPPPLLVPPPSKKKNPQNGLVRRDISENKYDRESKSKSASESNKKAVIAQRSFNAVKKMDNIQAGHAKEEKVPPSVSSGFSVALPSRRYLPGDIRYQGLPPVRSQKSIRTDSNLLSTANSNMKGSNNKDSQARGPRRINEENLARAHNQRQDPSKRMMSREEAVNRFKAHERMRLEEQHRLEKLRQLRDDDLDEDIDDEEYDSEMDDFIDDSEFDEHLKRGDLEETLRLINPRYDKNRWKLRERMIDDRHMEASYRDIAREEKRSSRIGLIEDIREARCGKSVAL</sequence>
<evidence type="ECO:0000256" key="4">
    <source>
        <dbReference type="SAM" id="SignalP"/>
    </source>
</evidence>
<name>A0A182E1Y9_ONCOC</name>
<proteinExistence type="inferred from homology"/>
<evidence type="ECO:0000313" key="7">
    <source>
        <dbReference type="Proteomes" id="UP000271087"/>
    </source>
</evidence>
<organism evidence="8">
    <name type="scientific">Onchocerca ochengi</name>
    <name type="common">Filarial nematode worm</name>
    <dbReference type="NCBI Taxonomy" id="42157"/>
    <lineage>
        <taxon>Eukaryota</taxon>
        <taxon>Metazoa</taxon>
        <taxon>Ecdysozoa</taxon>
        <taxon>Nematoda</taxon>
        <taxon>Chromadorea</taxon>
        <taxon>Rhabditida</taxon>
        <taxon>Spirurina</taxon>
        <taxon>Spiruromorpha</taxon>
        <taxon>Filarioidea</taxon>
        <taxon>Onchocercidae</taxon>
        <taxon>Onchocerca</taxon>
    </lineage>
</organism>
<evidence type="ECO:0000259" key="5">
    <source>
        <dbReference type="Pfam" id="PF22878"/>
    </source>
</evidence>
<dbReference type="STRING" id="42157.A0A182E1Y9"/>
<feature type="signal peptide" evidence="4">
    <location>
        <begin position="1"/>
        <end position="15"/>
    </location>
</feature>
<accession>A0A182E1Y9</accession>
<keyword evidence="4" id="KW-0732">Signal</keyword>
<dbReference type="EMBL" id="UYRW01000280">
    <property type="protein sequence ID" value="VDK65318.1"/>
    <property type="molecule type" value="Genomic_DNA"/>
</dbReference>
<evidence type="ECO:0000313" key="8">
    <source>
        <dbReference type="WBParaSite" id="nOo.2.0.1.t01981-RA"/>
    </source>
</evidence>
<feature type="compositionally biased region" description="Polar residues" evidence="3">
    <location>
        <begin position="401"/>
        <end position="414"/>
    </location>
</feature>
<evidence type="ECO:0000256" key="1">
    <source>
        <dbReference type="ARBA" id="ARBA00006461"/>
    </source>
</evidence>
<dbReference type="Pfam" id="PF08243">
    <property type="entry name" value="SPT2"/>
    <property type="match status" value="1"/>
</dbReference>
<feature type="region of interest" description="Disordered" evidence="3">
    <location>
        <begin position="279"/>
        <end position="331"/>
    </location>
</feature>